<dbReference type="EMBL" id="AFRT01002041">
    <property type="protein sequence ID" value="ELU38818.1"/>
    <property type="molecule type" value="Genomic_DNA"/>
</dbReference>
<comment type="caution">
    <text evidence="2">The sequence shown here is derived from an EMBL/GenBank/DDBJ whole genome shotgun (WGS) entry which is preliminary data.</text>
</comment>
<dbReference type="Proteomes" id="UP000011668">
    <property type="component" value="Unassembled WGS sequence"/>
</dbReference>
<gene>
    <name evidence="2" type="ORF">AG1IA_07152</name>
</gene>
<feature type="signal peptide" evidence="1">
    <location>
        <begin position="1"/>
        <end position="22"/>
    </location>
</feature>
<proteinExistence type="predicted"/>
<evidence type="ECO:0000256" key="1">
    <source>
        <dbReference type="SAM" id="SignalP"/>
    </source>
</evidence>
<protein>
    <recommendedName>
        <fullName evidence="4">Chitin deacetylase</fullName>
    </recommendedName>
</protein>
<dbReference type="GO" id="GO:0005975">
    <property type="term" value="P:carbohydrate metabolic process"/>
    <property type="evidence" value="ECO:0007669"/>
    <property type="project" value="InterPro"/>
</dbReference>
<evidence type="ECO:0008006" key="4">
    <source>
        <dbReference type="Google" id="ProtNLM"/>
    </source>
</evidence>
<evidence type="ECO:0000313" key="3">
    <source>
        <dbReference type="Proteomes" id="UP000011668"/>
    </source>
</evidence>
<dbReference type="Gene3D" id="3.20.20.370">
    <property type="entry name" value="Glycoside hydrolase/deacetylase"/>
    <property type="match status" value="1"/>
</dbReference>
<dbReference type="AlphaFoldDB" id="L8WPY0"/>
<organism evidence="2 3">
    <name type="scientific">Thanatephorus cucumeris (strain AG1-IA)</name>
    <name type="common">Rice sheath blight fungus</name>
    <name type="synonym">Rhizoctonia solani</name>
    <dbReference type="NCBI Taxonomy" id="983506"/>
    <lineage>
        <taxon>Eukaryota</taxon>
        <taxon>Fungi</taxon>
        <taxon>Dikarya</taxon>
        <taxon>Basidiomycota</taxon>
        <taxon>Agaricomycotina</taxon>
        <taxon>Agaricomycetes</taxon>
        <taxon>Cantharellales</taxon>
        <taxon>Ceratobasidiaceae</taxon>
        <taxon>Rhizoctonia</taxon>
        <taxon>Rhizoctonia solani AG-1</taxon>
    </lineage>
</organism>
<sequence length="248" mass="26460">MQLLAKLALLGSVASSLLGALAAPLNETLYPRQLAQVVSKCTVPNTVALTFDDGPYWYTYDISKAILAAGGKASPPTLGATRTWLHSPGIKYMMRCGALKSACSAQRSSSAIWDFDSGDSTGSSPAQSKQKYTDIANQRPSSILTLNHETYDSMSFPTLSLCSRAKATGSLLLPSASASNPTKLPNSPSLAPGPAKSLYRGFPALIGHYFSSGCYLSLFCCLLASYYIPEFTIFIEDWKSFASIPEVA</sequence>
<name>L8WPY0_THACA</name>
<keyword evidence="1" id="KW-0732">Signal</keyword>
<dbReference type="STRING" id="983506.L8WPY0"/>
<reference evidence="2 3" key="1">
    <citation type="journal article" date="2013" name="Nat. Commun.">
        <title>The evolution and pathogenic mechanisms of the rice sheath blight pathogen.</title>
        <authorList>
            <person name="Zheng A."/>
            <person name="Lin R."/>
            <person name="Xu L."/>
            <person name="Qin P."/>
            <person name="Tang C."/>
            <person name="Ai P."/>
            <person name="Zhang D."/>
            <person name="Liu Y."/>
            <person name="Sun Z."/>
            <person name="Feng H."/>
            <person name="Wang Y."/>
            <person name="Chen Y."/>
            <person name="Liang X."/>
            <person name="Fu R."/>
            <person name="Li Q."/>
            <person name="Zhang J."/>
            <person name="Yu X."/>
            <person name="Xie Z."/>
            <person name="Ding L."/>
            <person name="Guan P."/>
            <person name="Tang J."/>
            <person name="Liang Y."/>
            <person name="Wang S."/>
            <person name="Deng Q."/>
            <person name="Li S."/>
            <person name="Zhu J."/>
            <person name="Wang L."/>
            <person name="Liu H."/>
            <person name="Li P."/>
        </authorList>
    </citation>
    <scope>NUCLEOTIDE SEQUENCE [LARGE SCALE GENOMIC DNA]</scope>
    <source>
        <strain evidence="3">AG-1 IA</strain>
    </source>
</reference>
<accession>L8WPY0</accession>
<dbReference type="SUPFAM" id="SSF88713">
    <property type="entry name" value="Glycoside hydrolase/deacetylase"/>
    <property type="match status" value="1"/>
</dbReference>
<keyword evidence="3" id="KW-1185">Reference proteome</keyword>
<dbReference type="OrthoDB" id="2125469at2759"/>
<feature type="chain" id="PRO_5003996987" description="Chitin deacetylase" evidence="1">
    <location>
        <begin position="23"/>
        <end position="248"/>
    </location>
</feature>
<evidence type="ECO:0000313" key="2">
    <source>
        <dbReference type="EMBL" id="ELU38818.1"/>
    </source>
</evidence>
<dbReference type="HOGENOM" id="CLU_1120760_0_0_1"/>
<dbReference type="InterPro" id="IPR011330">
    <property type="entry name" value="Glyco_hydro/deAcase_b/a-brl"/>
</dbReference>